<dbReference type="NCBIfam" id="TIGR00531">
    <property type="entry name" value="BCCP"/>
    <property type="match status" value="1"/>
</dbReference>
<keyword evidence="5 9" id="KW-0276">Fatty acid metabolism</keyword>
<dbReference type="PANTHER" id="PTHR45266">
    <property type="entry name" value="OXALOACETATE DECARBOXYLASE ALPHA CHAIN"/>
    <property type="match status" value="1"/>
</dbReference>
<comment type="pathway">
    <text evidence="2 9">Lipid metabolism; fatty acid biosynthesis.</text>
</comment>
<dbReference type="GO" id="GO:0003989">
    <property type="term" value="F:acetyl-CoA carboxylase activity"/>
    <property type="evidence" value="ECO:0007669"/>
    <property type="project" value="InterPro"/>
</dbReference>
<dbReference type="PANTHER" id="PTHR45266:SF3">
    <property type="entry name" value="OXALOACETATE DECARBOXYLASE ALPHA CHAIN"/>
    <property type="match status" value="1"/>
</dbReference>
<keyword evidence="4 9" id="KW-0444">Lipid biosynthesis</keyword>
<keyword evidence="7 9" id="KW-0275">Fatty acid biosynthesis</keyword>
<keyword evidence="12" id="KW-1185">Reference proteome</keyword>
<dbReference type="CDD" id="cd06850">
    <property type="entry name" value="biotinyl_domain"/>
    <property type="match status" value="1"/>
</dbReference>
<evidence type="ECO:0000313" key="12">
    <source>
        <dbReference type="Proteomes" id="UP000249130"/>
    </source>
</evidence>
<evidence type="ECO:0000256" key="1">
    <source>
        <dbReference type="ARBA" id="ARBA00003761"/>
    </source>
</evidence>
<dbReference type="AlphaFoldDB" id="A0A327KVL8"/>
<dbReference type="SUPFAM" id="SSF51230">
    <property type="entry name" value="Single hybrid motif"/>
    <property type="match status" value="1"/>
</dbReference>
<evidence type="ECO:0000256" key="5">
    <source>
        <dbReference type="ARBA" id="ARBA00022832"/>
    </source>
</evidence>
<dbReference type="PROSITE" id="PS00188">
    <property type="entry name" value="BIOTIN"/>
    <property type="match status" value="1"/>
</dbReference>
<dbReference type="InterPro" id="IPR000089">
    <property type="entry name" value="Biotin_lipoyl"/>
</dbReference>
<dbReference type="InterPro" id="IPR011053">
    <property type="entry name" value="Single_hybrid_motif"/>
</dbReference>
<evidence type="ECO:0000256" key="4">
    <source>
        <dbReference type="ARBA" id="ARBA00022516"/>
    </source>
</evidence>
<comment type="function">
    <text evidence="1 9">This protein is a component of the acetyl coenzyme A carboxylase complex; first, biotin carboxylase catalyzes the carboxylation of the carrier protein and then the transcarboxylase transfers the carboxyl group to form malonyl-CoA.</text>
</comment>
<evidence type="ECO:0000313" key="11">
    <source>
        <dbReference type="EMBL" id="RAI41242.1"/>
    </source>
</evidence>
<proteinExistence type="predicted"/>
<dbReference type="Gene3D" id="2.40.50.100">
    <property type="match status" value="1"/>
</dbReference>
<name>A0A327KVL8_9BRAD</name>
<organism evidence="11 12">
    <name type="scientific">Rhodoplanes roseus</name>
    <dbReference type="NCBI Taxonomy" id="29409"/>
    <lineage>
        <taxon>Bacteria</taxon>
        <taxon>Pseudomonadati</taxon>
        <taxon>Pseudomonadota</taxon>
        <taxon>Alphaproteobacteria</taxon>
        <taxon>Hyphomicrobiales</taxon>
        <taxon>Nitrobacteraceae</taxon>
        <taxon>Rhodoplanes</taxon>
    </lineage>
</organism>
<evidence type="ECO:0000256" key="9">
    <source>
        <dbReference type="RuleBase" id="RU364072"/>
    </source>
</evidence>
<reference evidence="11 12" key="1">
    <citation type="submission" date="2017-07" db="EMBL/GenBank/DDBJ databases">
        <title>Draft Genome Sequences of Select Purple Nonsulfur Bacteria.</title>
        <authorList>
            <person name="Lasarre B."/>
            <person name="Mckinlay J.B."/>
        </authorList>
    </citation>
    <scope>NUCLEOTIDE SEQUENCE [LARGE SCALE GENOMIC DNA]</scope>
    <source>
        <strain evidence="11 12">DSM 5909</strain>
    </source>
</reference>
<keyword evidence="6 9" id="KW-0443">Lipid metabolism</keyword>
<dbReference type="PROSITE" id="PS50968">
    <property type="entry name" value="BIOTINYL_LIPOYL"/>
    <property type="match status" value="1"/>
</dbReference>
<feature type="domain" description="Lipoyl-binding" evidence="10">
    <location>
        <begin position="88"/>
        <end position="164"/>
    </location>
</feature>
<dbReference type="Proteomes" id="UP000249130">
    <property type="component" value="Unassembled WGS sequence"/>
</dbReference>
<gene>
    <name evidence="11" type="primary">accB</name>
    <name evidence="11" type="ORF">CH341_22135</name>
</gene>
<dbReference type="FunFam" id="2.40.50.100:FF:000003">
    <property type="entry name" value="Acetyl-CoA carboxylase biotin carboxyl carrier protein"/>
    <property type="match status" value="1"/>
</dbReference>
<dbReference type="GO" id="GO:0009317">
    <property type="term" value="C:acetyl-CoA carboxylase complex"/>
    <property type="evidence" value="ECO:0007669"/>
    <property type="project" value="InterPro"/>
</dbReference>
<evidence type="ECO:0000256" key="2">
    <source>
        <dbReference type="ARBA" id="ARBA00005194"/>
    </source>
</evidence>
<dbReference type="GO" id="GO:0006633">
    <property type="term" value="P:fatty acid biosynthetic process"/>
    <property type="evidence" value="ECO:0007669"/>
    <property type="project" value="UniProtKB-UniPathway"/>
</dbReference>
<dbReference type="PRINTS" id="PR01071">
    <property type="entry name" value="ACOABIOTINCC"/>
</dbReference>
<evidence type="ECO:0000256" key="8">
    <source>
        <dbReference type="ARBA" id="ARBA00023267"/>
    </source>
</evidence>
<dbReference type="RefSeq" id="WP_111421166.1">
    <property type="nucleotide sequence ID" value="NZ_NPEX01000197.1"/>
</dbReference>
<evidence type="ECO:0000256" key="7">
    <source>
        <dbReference type="ARBA" id="ARBA00023160"/>
    </source>
</evidence>
<comment type="caution">
    <text evidence="11">The sequence shown here is derived from an EMBL/GenBank/DDBJ whole genome shotgun (WGS) entry which is preliminary data.</text>
</comment>
<dbReference type="Pfam" id="PF00364">
    <property type="entry name" value="Biotin_lipoyl"/>
    <property type="match status" value="1"/>
</dbReference>
<sequence>MTAADKDAPEPATGISAVNEEIVRTLARLLGETNLTEIEIEHGGLRVRVARQSIVTAVAPQAPAVAAPSAVPGVYAVADGPMDPSKHPGVVTSPMVGTTYRSPEPEARPFVDVGTQVKAGETVLIIEAMKTMNQIPAPRSGTVTQILVEDGQPVEFGEPLMIIE</sequence>
<keyword evidence="8 9" id="KW-0092">Biotin</keyword>
<protein>
    <recommendedName>
        <fullName evidence="3 9">Biotin carboxyl carrier protein of acetyl-CoA carboxylase</fullName>
    </recommendedName>
</protein>
<evidence type="ECO:0000256" key="3">
    <source>
        <dbReference type="ARBA" id="ARBA00017562"/>
    </source>
</evidence>
<dbReference type="InterPro" id="IPR050709">
    <property type="entry name" value="Biotin_Carboxyl_Carrier/Decarb"/>
</dbReference>
<accession>A0A327KVL8</accession>
<dbReference type="OrthoDB" id="9811735at2"/>
<dbReference type="InterPro" id="IPR001249">
    <property type="entry name" value="AcCoA_biotinCC"/>
</dbReference>
<evidence type="ECO:0000259" key="10">
    <source>
        <dbReference type="PROSITE" id="PS50968"/>
    </source>
</evidence>
<dbReference type="InterPro" id="IPR001882">
    <property type="entry name" value="Biotin_BS"/>
</dbReference>
<dbReference type="EMBL" id="NPEX01000197">
    <property type="protein sequence ID" value="RAI41242.1"/>
    <property type="molecule type" value="Genomic_DNA"/>
</dbReference>
<dbReference type="UniPathway" id="UPA00094"/>
<evidence type="ECO:0000256" key="6">
    <source>
        <dbReference type="ARBA" id="ARBA00023098"/>
    </source>
</evidence>